<dbReference type="AlphaFoldDB" id="A0A6J6AU24"/>
<evidence type="ECO:0000313" key="1">
    <source>
        <dbReference type="EMBL" id="CAB4530035.1"/>
    </source>
</evidence>
<dbReference type="PRINTS" id="PR00633">
    <property type="entry name" value="RCCNDNSATION"/>
</dbReference>
<dbReference type="PANTHER" id="PTHR45982:SF1">
    <property type="entry name" value="REGULATOR OF CHROMOSOME CONDENSATION"/>
    <property type="match status" value="1"/>
</dbReference>
<name>A0A6J6AU24_9ZZZZ</name>
<organism evidence="1">
    <name type="scientific">freshwater metagenome</name>
    <dbReference type="NCBI Taxonomy" id="449393"/>
    <lineage>
        <taxon>unclassified sequences</taxon>
        <taxon>metagenomes</taxon>
        <taxon>ecological metagenomes</taxon>
    </lineage>
</organism>
<dbReference type="EMBL" id="CAEZSF010000006">
    <property type="protein sequence ID" value="CAB4530035.1"/>
    <property type="molecule type" value="Genomic_DNA"/>
</dbReference>
<proteinExistence type="predicted"/>
<dbReference type="Pfam" id="PF13540">
    <property type="entry name" value="RCC1_2"/>
    <property type="match status" value="3"/>
</dbReference>
<accession>A0A6J6AU24</accession>
<dbReference type="InterPro" id="IPR051553">
    <property type="entry name" value="Ran_GTPase-activating"/>
</dbReference>
<reference evidence="1" key="1">
    <citation type="submission" date="2020-05" db="EMBL/GenBank/DDBJ databases">
        <authorList>
            <person name="Chiriac C."/>
            <person name="Salcher M."/>
            <person name="Ghai R."/>
            <person name="Kavagutti S V."/>
        </authorList>
    </citation>
    <scope>NUCLEOTIDE SEQUENCE</scope>
</reference>
<dbReference type="GO" id="GO:0005737">
    <property type="term" value="C:cytoplasm"/>
    <property type="evidence" value="ECO:0007669"/>
    <property type="project" value="TreeGrafter"/>
</dbReference>
<dbReference type="GO" id="GO:0005085">
    <property type="term" value="F:guanyl-nucleotide exchange factor activity"/>
    <property type="evidence" value="ECO:0007669"/>
    <property type="project" value="TreeGrafter"/>
</dbReference>
<dbReference type="Pfam" id="PF00415">
    <property type="entry name" value="RCC1"/>
    <property type="match status" value="1"/>
</dbReference>
<gene>
    <name evidence="1" type="ORF">UFOPK1358_00136</name>
</gene>
<dbReference type="PROSITE" id="PS50012">
    <property type="entry name" value="RCC1_3"/>
    <property type="match status" value="5"/>
</dbReference>
<dbReference type="InterPro" id="IPR000408">
    <property type="entry name" value="Reg_chr_condens"/>
</dbReference>
<dbReference type="Gene3D" id="2.130.10.30">
    <property type="entry name" value="Regulator of chromosome condensation 1/beta-lactamase-inhibitor protein II"/>
    <property type="match status" value="2"/>
</dbReference>
<dbReference type="SUPFAM" id="SSF50985">
    <property type="entry name" value="RCC1/BLIP-II"/>
    <property type="match status" value="2"/>
</dbReference>
<sequence>MSATALARQLSNRPLHLLLATCVLGTLLSIGVEIVSLPKPAAAKTGGLGYTAITPCRVADTRLDLRGRFVQDGAFRDLQVTGTGQQFATQGGTPGGCSVPVGAAAAEVTITAVGPVGSGFLRAFPTGAQSTTSTFVSYSTGQSVSNTGTLALAVGSTANLRIQNFIGASDFVIEIQGYYQESGGSGYAPVQPCRVVDTRIQPSRPTVINETGTFAPGNQRSFQVSGTGQQFAAQGGAASGCGIPAGTTAVELSITAVGPSGNGFIRAFPHGQSAPNATFLSYSAGEGVTNTGTVTLTGGRSGVDLSVLNLGASTNIVIDVFGFFIPGAGSRYIPVPPCRVLDTRTAGVAFVPKGVRSLQVGGIFVGFASQGASNPKGCGVAERAQAVEVSLTAVTPASTGFLRAAPAGSSSLPIATALNYVAGKSITNTASLPLGEFGRHDLTLQNFSGATNLVIDVQGYFAATSLPEQNAMESMDLGDLTSCAVNAFGFAACWGRGPLGNGESFSSTQPRLVSRGGFGLAGVVQIALGTAHSCALIGDGSVHCWGFDTIGELGTASPPGVVGTTLTPGLAMPGVGGVQIAVGGRTTCVLMEDTTVRCWGAGESGQLGNNSTLNTRSFTTLKTVVRNSAGTLELIPLTGVGQVELGAQHGCALMLNGTVQCWGLGSSGQLGAGGVTSSFVPRPVPNLFGVTQIAAGDNHNCALLANGSITCWGANISSQLGDNSSVNRLTPTLLRLEFTLQISAGASHSCASSVDGIRCWGANSQGQLGNGTLVPRRSPGSPFGRNQIQVSTGGSHSCSLLVTGVLSCWGKNNLGQVGDGQFLDRSLAVPVSGIVS</sequence>
<dbReference type="InterPro" id="IPR009091">
    <property type="entry name" value="RCC1/BLIP-II"/>
</dbReference>
<dbReference type="PANTHER" id="PTHR45982">
    <property type="entry name" value="REGULATOR OF CHROMOSOME CONDENSATION"/>
    <property type="match status" value="1"/>
</dbReference>
<protein>
    <submittedName>
        <fullName evidence="1">Unannotated protein</fullName>
    </submittedName>
</protein>